<evidence type="ECO:0000313" key="3">
    <source>
        <dbReference type="Proteomes" id="UP000652761"/>
    </source>
</evidence>
<feature type="compositionally biased region" description="Polar residues" evidence="1">
    <location>
        <begin position="92"/>
        <end position="103"/>
    </location>
</feature>
<dbReference type="AlphaFoldDB" id="A0A843V0B5"/>
<sequence>MTPNILELEGSNTQPRAQQLQKLSTTTQTTTGARRLQIDHDGSSHTSKCVDTQADCVDTTGYCFRTGFWDSELVSTHSYDFLNDPKSKSDIFGSQSKTKQNSVRLRPWT</sequence>
<gene>
    <name evidence="2" type="ORF">Taro_021941</name>
</gene>
<accession>A0A843V0B5</accession>
<feature type="region of interest" description="Disordered" evidence="1">
    <location>
        <begin position="86"/>
        <end position="109"/>
    </location>
</feature>
<dbReference type="EMBL" id="NMUH01001143">
    <property type="protein sequence ID" value="MQL89368.1"/>
    <property type="molecule type" value="Genomic_DNA"/>
</dbReference>
<comment type="caution">
    <text evidence="2">The sequence shown here is derived from an EMBL/GenBank/DDBJ whole genome shotgun (WGS) entry which is preliminary data.</text>
</comment>
<evidence type="ECO:0000313" key="2">
    <source>
        <dbReference type="EMBL" id="MQL89368.1"/>
    </source>
</evidence>
<organism evidence="2 3">
    <name type="scientific">Colocasia esculenta</name>
    <name type="common">Wild taro</name>
    <name type="synonym">Arum esculentum</name>
    <dbReference type="NCBI Taxonomy" id="4460"/>
    <lineage>
        <taxon>Eukaryota</taxon>
        <taxon>Viridiplantae</taxon>
        <taxon>Streptophyta</taxon>
        <taxon>Embryophyta</taxon>
        <taxon>Tracheophyta</taxon>
        <taxon>Spermatophyta</taxon>
        <taxon>Magnoliopsida</taxon>
        <taxon>Liliopsida</taxon>
        <taxon>Araceae</taxon>
        <taxon>Aroideae</taxon>
        <taxon>Colocasieae</taxon>
        <taxon>Colocasia</taxon>
    </lineage>
</organism>
<keyword evidence="3" id="KW-1185">Reference proteome</keyword>
<reference evidence="2" key="1">
    <citation type="submission" date="2017-07" db="EMBL/GenBank/DDBJ databases">
        <title>Taro Niue Genome Assembly and Annotation.</title>
        <authorList>
            <person name="Atibalentja N."/>
            <person name="Keating K."/>
            <person name="Fields C.J."/>
        </authorList>
    </citation>
    <scope>NUCLEOTIDE SEQUENCE</scope>
    <source>
        <strain evidence="2">Niue_2</strain>
        <tissue evidence="2">Leaf</tissue>
    </source>
</reference>
<protein>
    <submittedName>
        <fullName evidence="2">Uncharacterized protein</fullName>
    </submittedName>
</protein>
<feature type="compositionally biased region" description="Low complexity" evidence="1">
    <location>
        <begin position="18"/>
        <end position="31"/>
    </location>
</feature>
<evidence type="ECO:0000256" key="1">
    <source>
        <dbReference type="SAM" id="MobiDB-lite"/>
    </source>
</evidence>
<feature type="region of interest" description="Disordered" evidence="1">
    <location>
        <begin position="1"/>
        <end position="34"/>
    </location>
</feature>
<name>A0A843V0B5_COLES</name>
<dbReference type="Proteomes" id="UP000652761">
    <property type="component" value="Unassembled WGS sequence"/>
</dbReference>
<proteinExistence type="predicted"/>